<dbReference type="InterPro" id="IPR051204">
    <property type="entry name" value="ABC_transp_perm/SBD"/>
</dbReference>
<dbReference type="GO" id="GO:0005886">
    <property type="term" value="C:plasma membrane"/>
    <property type="evidence" value="ECO:0007669"/>
    <property type="project" value="UniProtKB-SubCell"/>
</dbReference>
<dbReference type="EMBL" id="BJCC01000024">
    <property type="protein sequence ID" value="GCF94872.1"/>
    <property type="molecule type" value="Genomic_DNA"/>
</dbReference>
<dbReference type="Pfam" id="PF00528">
    <property type="entry name" value="BPD_transp_1"/>
    <property type="match status" value="1"/>
</dbReference>
<dbReference type="AlphaFoldDB" id="A0A4P5PGT7"/>
<comment type="caution">
    <text evidence="8">The sequence shown here is derived from an EMBL/GenBank/DDBJ whole genome shotgun (WGS) entry which is preliminary data.</text>
</comment>
<keyword evidence="2 6" id="KW-0813">Transport</keyword>
<evidence type="ECO:0000313" key="9">
    <source>
        <dbReference type="Proteomes" id="UP000290567"/>
    </source>
</evidence>
<evidence type="ECO:0000256" key="2">
    <source>
        <dbReference type="ARBA" id="ARBA00022448"/>
    </source>
</evidence>
<accession>A0A4P5PGT7</accession>
<dbReference type="InterPro" id="IPR035906">
    <property type="entry name" value="MetI-like_sf"/>
</dbReference>
<dbReference type="PROSITE" id="PS50928">
    <property type="entry name" value="ABC_TM1"/>
    <property type="match status" value="1"/>
</dbReference>
<dbReference type="Gene3D" id="1.10.3720.10">
    <property type="entry name" value="MetI-like"/>
    <property type="match status" value="1"/>
</dbReference>
<evidence type="ECO:0000259" key="7">
    <source>
        <dbReference type="PROSITE" id="PS50928"/>
    </source>
</evidence>
<evidence type="ECO:0000256" key="4">
    <source>
        <dbReference type="ARBA" id="ARBA00022989"/>
    </source>
</evidence>
<feature type="domain" description="ABC transmembrane type-1" evidence="7">
    <location>
        <begin position="19"/>
        <end position="198"/>
    </location>
</feature>
<keyword evidence="5 6" id="KW-0472">Membrane</keyword>
<evidence type="ECO:0000256" key="3">
    <source>
        <dbReference type="ARBA" id="ARBA00022692"/>
    </source>
</evidence>
<keyword evidence="4 6" id="KW-1133">Transmembrane helix</keyword>
<proteinExistence type="inferred from homology"/>
<dbReference type="Proteomes" id="UP000290567">
    <property type="component" value="Unassembled WGS sequence"/>
</dbReference>
<feature type="transmembrane region" description="Helical" evidence="6">
    <location>
        <begin position="133"/>
        <end position="159"/>
    </location>
</feature>
<dbReference type="SUPFAM" id="SSF161098">
    <property type="entry name" value="MetI-like"/>
    <property type="match status" value="1"/>
</dbReference>
<feature type="transmembrane region" description="Helical" evidence="6">
    <location>
        <begin position="179"/>
        <end position="198"/>
    </location>
</feature>
<feature type="transmembrane region" description="Helical" evidence="6">
    <location>
        <begin position="23"/>
        <end position="45"/>
    </location>
</feature>
<keyword evidence="3 6" id="KW-0812">Transmembrane</keyword>
<dbReference type="PANTHER" id="PTHR30177">
    <property type="entry name" value="GLYCINE BETAINE/L-PROLINE TRANSPORT SYSTEM PERMEASE PROTEIN PROW"/>
    <property type="match status" value="1"/>
</dbReference>
<gene>
    <name evidence="8" type="primary">opuB</name>
    <name evidence="8" type="ORF">NRIC_27630</name>
</gene>
<dbReference type="CDD" id="cd06261">
    <property type="entry name" value="TM_PBP2"/>
    <property type="match status" value="1"/>
</dbReference>
<feature type="transmembrane region" description="Helical" evidence="6">
    <location>
        <begin position="85"/>
        <end position="112"/>
    </location>
</feature>
<evidence type="ECO:0000256" key="6">
    <source>
        <dbReference type="RuleBase" id="RU363032"/>
    </source>
</evidence>
<dbReference type="InterPro" id="IPR000515">
    <property type="entry name" value="MetI-like"/>
</dbReference>
<dbReference type="GO" id="GO:0055085">
    <property type="term" value="P:transmembrane transport"/>
    <property type="evidence" value="ECO:0007669"/>
    <property type="project" value="InterPro"/>
</dbReference>
<sequence length="211" mass="22807">MKQMMDFLTNYGGQLLLKTWEHLYISALSVALGIIVAIPLGALLSRGRKVSDVVMRIVGFLQTVPSLALLSLMIPVFGIGKAPAIAALFLYSLLPILRNTYAGLTNVDVLYADVAKGMGMSSIQSLIQVELPLALSVIMAGIRISCVYVISWTTLAAYIGGGGLGDFIFQGLTLYRTDLLLMGTIPVTLLALIIDFLLKKLEQAMDKRVRG</sequence>
<evidence type="ECO:0000256" key="5">
    <source>
        <dbReference type="ARBA" id="ARBA00023136"/>
    </source>
</evidence>
<dbReference type="GO" id="GO:0031460">
    <property type="term" value="P:glycine betaine transport"/>
    <property type="evidence" value="ECO:0007669"/>
    <property type="project" value="TreeGrafter"/>
</dbReference>
<feature type="transmembrane region" description="Helical" evidence="6">
    <location>
        <begin position="57"/>
        <end position="79"/>
    </location>
</feature>
<keyword evidence="9" id="KW-1185">Reference proteome</keyword>
<dbReference type="FunFam" id="1.10.3720.10:FF:000001">
    <property type="entry name" value="Glycine betaine ABC transporter, permease"/>
    <property type="match status" value="1"/>
</dbReference>
<organism evidence="8 9">
    <name type="scientific">Enterococcus florum</name>
    <dbReference type="NCBI Taxonomy" id="2480627"/>
    <lineage>
        <taxon>Bacteria</taxon>
        <taxon>Bacillati</taxon>
        <taxon>Bacillota</taxon>
        <taxon>Bacilli</taxon>
        <taxon>Lactobacillales</taxon>
        <taxon>Enterococcaceae</taxon>
        <taxon>Enterococcus</taxon>
    </lineage>
</organism>
<protein>
    <submittedName>
        <fullName evidence="8">Choline ABC transporter permease</fullName>
    </submittedName>
</protein>
<reference evidence="9" key="1">
    <citation type="submission" date="2019-02" db="EMBL/GenBank/DDBJ databases">
        <title>Draft genome sequence of Enterococcus sp. Gos25-1.</title>
        <authorList>
            <person name="Tanaka N."/>
            <person name="Shiwa Y."/>
            <person name="Fujita N."/>
        </authorList>
    </citation>
    <scope>NUCLEOTIDE SEQUENCE [LARGE SCALE GENOMIC DNA]</scope>
    <source>
        <strain evidence="9">Gos25-1</strain>
    </source>
</reference>
<evidence type="ECO:0000313" key="8">
    <source>
        <dbReference type="EMBL" id="GCF94872.1"/>
    </source>
</evidence>
<name>A0A4P5PGT7_9ENTE</name>
<dbReference type="PANTHER" id="PTHR30177:SF28">
    <property type="entry name" value="CHOLINE TRANSPORT SYSTEM PERMEASE PROTEIN OPUBB"/>
    <property type="match status" value="1"/>
</dbReference>
<comment type="subcellular location">
    <subcellularLocation>
        <location evidence="6">Cell membrane</location>
        <topology evidence="6">Multi-pass membrane protein</topology>
    </subcellularLocation>
    <subcellularLocation>
        <location evidence="1">Membrane</location>
        <topology evidence="1">Multi-pass membrane protein</topology>
    </subcellularLocation>
</comment>
<comment type="similarity">
    <text evidence="6">Belongs to the binding-protein-dependent transport system permease family.</text>
</comment>
<evidence type="ECO:0000256" key="1">
    <source>
        <dbReference type="ARBA" id="ARBA00004141"/>
    </source>
</evidence>